<dbReference type="Pfam" id="PF22892">
    <property type="entry name" value="DSRM_MRPL44"/>
    <property type="match status" value="1"/>
</dbReference>
<evidence type="ECO:0000313" key="9">
    <source>
        <dbReference type="EMBL" id="QIX00383.1"/>
    </source>
</evidence>
<evidence type="ECO:0000256" key="4">
    <source>
        <dbReference type="ARBA" id="ARBA00023128"/>
    </source>
</evidence>
<dbReference type="SUPFAM" id="SSF54768">
    <property type="entry name" value="dsRNA-binding domain-like"/>
    <property type="match status" value="1"/>
</dbReference>
<dbReference type="InterPro" id="IPR014720">
    <property type="entry name" value="dsRBD_dom"/>
</dbReference>
<keyword evidence="5" id="KW-0687">Ribonucleoprotein</keyword>
<dbReference type="SUPFAM" id="SSF69065">
    <property type="entry name" value="RNase III domain-like"/>
    <property type="match status" value="1"/>
</dbReference>
<dbReference type="PANTHER" id="PTHR11207:SF32">
    <property type="entry name" value="LARGE RIBOSOMAL SUBUNIT PROTEIN ML44"/>
    <property type="match status" value="1"/>
</dbReference>
<protein>
    <recommendedName>
        <fullName evidence="7">Large ribosomal subunit protein mL44</fullName>
    </recommendedName>
</protein>
<dbReference type="Gene3D" id="3.30.160.20">
    <property type="match status" value="1"/>
</dbReference>
<accession>A0A6H0Y045</accession>
<feature type="domain" description="RNase III" evidence="8">
    <location>
        <begin position="92"/>
        <end position="180"/>
    </location>
</feature>
<keyword evidence="3" id="KW-0689">Ribosomal protein</keyword>
<dbReference type="InterPro" id="IPR044444">
    <property type="entry name" value="Ribosomal_mL44_DSRM_metazoa"/>
</dbReference>
<organism evidence="9 10">
    <name type="scientific">Peltaster fructicola</name>
    <dbReference type="NCBI Taxonomy" id="286661"/>
    <lineage>
        <taxon>Eukaryota</taxon>
        <taxon>Fungi</taxon>
        <taxon>Dikarya</taxon>
        <taxon>Ascomycota</taxon>
        <taxon>Pezizomycotina</taxon>
        <taxon>Dothideomycetes</taxon>
        <taxon>Dothideomycetes incertae sedis</taxon>
        <taxon>Peltaster</taxon>
    </lineage>
</organism>
<evidence type="ECO:0000313" key="10">
    <source>
        <dbReference type="Proteomes" id="UP000503462"/>
    </source>
</evidence>
<keyword evidence="2" id="KW-0694">RNA-binding</keyword>
<dbReference type="SMART" id="SM00535">
    <property type="entry name" value="RIBOc"/>
    <property type="match status" value="1"/>
</dbReference>
<gene>
    <name evidence="9" type="ORF">AMS68_005900</name>
</gene>
<evidence type="ECO:0000256" key="1">
    <source>
        <dbReference type="ARBA" id="ARBA00004173"/>
    </source>
</evidence>
<dbReference type="EMBL" id="CP051142">
    <property type="protein sequence ID" value="QIX00383.1"/>
    <property type="molecule type" value="Genomic_DNA"/>
</dbReference>
<evidence type="ECO:0000256" key="2">
    <source>
        <dbReference type="ARBA" id="ARBA00022884"/>
    </source>
</evidence>
<dbReference type="PROSITE" id="PS50142">
    <property type="entry name" value="RNASE_3_2"/>
    <property type="match status" value="1"/>
</dbReference>
<sequence>MKRVRLDTWVCQLQPPRNPRIQTCHISRPTSRSTRPHDLPQQQWCHRRGYATEVASTVDAAPANDTKKRVSRTKAAPRIKVSVDGTRRIAKLSALHARLALPPKLPLQTLARCLVDASADENPSRNNQALAVLGQDLLAYYTSEYLITHYPRLPLAILFAAQYAYSGPAVLSALRSEWGVETAFSPGDEVDRALLKFMRVTPGKALAEDGISQIQDQISLQRMGLHKEKKQSGGLSRRVIRDDEFGEQIDAKPYQGAPISTSATPVEEISDDVAASAESVQQYAGRPVTTEQASATFIRALTGAVYLHAGDEAVKTFHRDHILSRHLQLHKLFHFNAAPRDLHRLCAREGFEAPIARLLSETGRLSRTPVFVVGIFSGNDKLGEAAGASLNEARFRAAAAALRAWYLYSPPIDSVMLPSDMEAPGAKPWIPQMVDPGEIIS</sequence>
<dbReference type="OrthoDB" id="67027at2759"/>
<comment type="subcellular location">
    <subcellularLocation>
        <location evidence="1">Mitochondrion</location>
    </subcellularLocation>
</comment>
<dbReference type="GO" id="GO:0004525">
    <property type="term" value="F:ribonuclease III activity"/>
    <property type="evidence" value="ECO:0007669"/>
    <property type="project" value="InterPro"/>
</dbReference>
<dbReference type="SMART" id="SM00358">
    <property type="entry name" value="DSRM"/>
    <property type="match status" value="1"/>
</dbReference>
<keyword evidence="4" id="KW-0496">Mitochondrion</keyword>
<evidence type="ECO:0000256" key="6">
    <source>
        <dbReference type="ARBA" id="ARBA00024034"/>
    </source>
</evidence>
<dbReference type="GO" id="GO:0003723">
    <property type="term" value="F:RNA binding"/>
    <property type="evidence" value="ECO:0007669"/>
    <property type="project" value="UniProtKB-KW"/>
</dbReference>
<dbReference type="GO" id="GO:0003735">
    <property type="term" value="F:structural constituent of ribosome"/>
    <property type="evidence" value="ECO:0007669"/>
    <property type="project" value="TreeGrafter"/>
</dbReference>
<proteinExistence type="inferred from homology"/>
<evidence type="ECO:0000256" key="5">
    <source>
        <dbReference type="ARBA" id="ARBA00023274"/>
    </source>
</evidence>
<comment type="similarity">
    <text evidence="6">Belongs to the ribonuclease III family. Mitochondrion-specific ribosomal protein mL44 subfamily.</text>
</comment>
<dbReference type="PANTHER" id="PTHR11207">
    <property type="entry name" value="RIBONUCLEASE III"/>
    <property type="match status" value="1"/>
</dbReference>
<dbReference type="Proteomes" id="UP000503462">
    <property type="component" value="Chromosome 4"/>
</dbReference>
<dbReference type="GO" id="GO:0006396">
    <property type="term" value="P:RNA processing"/>
    <property type="evidence" value="ECO:0007669"/>
    <property type="project" value="InterPro"/>
</dbReference>
<dbReference type="InterPro" id="IPR036389">
    <property type="entry name" value="RNase_III_sf"/>
</dbReference>
<dbReference type="Gene3D" id="1.10.1520.10">
    <property type="entry name" value="Ribonuclease III domain"/>
    <property type="match status" value="1"/>
</dbReference>
<name>A0A6H0Y045_9PEZI</name>
<dbReference type="GO" id="GO:0005739">
    <property type="term" value="C:mitochondrion"/>
    <property type="evidence" value="ECO:0007669"/>
    <property type="project" value="TreeGrafter"/>
</dbReference>
<dbReference type="InterPro" id="IPR000999">
    <property type="entry name" value="RNase_III_dom"/>
</dbReference>
<evidence type="ECO:0000256" key="7">
    <source>
        <dbReference type="ARBA" id="ARBA00035187"/>
    </source>
</evidence>
<evidence type="ECO:0000259" key="8">
    <source>
        <dbReference type="PROSITE" id="PS50142"/>
    </source>
</evidence>
<keyword evidence="10" id="KW-1185">Reference proteome</keyword>
<dbReference type="AlphaFoldDB" id="A0A6H0Y045"/>
<evidence type="ECO:0000256" key="3">
    <source>
        <dbReference type="ARBA" id="ARBA00022980"/>
    </source>
</evidence>
<reference evidence="9 10" key="1">
    <citation type="journal article" date="2016" name="Sci. Rep.">
        <title>Peltaster fructicola genome reveals evolution from an invasive phytopathogen to an ectophytic parasite.</title>
        <authorList>
            <person name="Xu C."/>
            <person name="Chen H."/>
            <person name="Gleason M.L."/>
            <person name="Xu J.R."/>
            <person name="Liu H."/>
            <person name="Zhang R."/>
            <person name="Sun G."/>
        </authorList>
    </citation>
    <scope>NUCLEOTIDE SEQUENCE [LARGE SCALE GENOMIC DNA]</scope>
    <source>
        <strain evidence="9 10">LNHT1506</strain>
    </source>
</reference>